<name>A0A8S5UYS9_9CAUD</name>
<evidence type="ECO:0000313" key="1">
    <source>
        <dbReference type="EMBL" id="DAF99538.1"/>
    </source>
</evidence>
<reference evidence="1" key="1">
    <citation type="journal article" date="2021" name="Proc. Natl. Acad. Sci. U.S.A.">
        <title>A Catalog of Tens of Thousands of Viruses from Human Metagenomes Reveals Hidden Associations with Chronic Diseases.</title>
        <authorList>
            <person name="Tisza M.J."/>
            <person name="Buck C.B."/>
        </authorList>
    </citation>
    <scope>NUCLEOTIDE SEQUENCE</scope>
    <source>
        <strain evidence="1">CthHz3</strain>
    </source>
</reference>
<proteinExistence type="predicted"/>
<organism evidence="1">
    <name type="scientific">Siphoviridae sp. cthHz3</name>
    <dbReference type="NCBI Taxonomy" id="2825614"/>
    <lineage>
        <taxon>Viruses</taxon>
        <taxon>Duplodnaviria</taxon>
        <taxon>Heunggongvirae</taxon>
        <taxon>Uroviricota</taxon>
        <taxon>Caudoviricetes</taxon>
    </lineage>
</organism>
<accession>A0A8S5UYS9</accession>
<sequence length="60" mass="7107">MPLYKHFGKLWKATRDNKTESKCENKRIYNSIKPHFVHILCTKISLPEQGRQNDKVLHAD</sequence>
<dbReference type="EMBL" id="BK016167">
    <property type="protein sequence ID" value="DAF99538.1"/>
    <property type="molecule type" value="Genomic_DNA"/>
</dbReference>
<protein>
    <submittedName>
        <fullName evidence="1">Uncharacterized protein</fullName>
    </submittedName>
</protein>